<evidence type="ECO:0000256" key="3">
    <source>
        <dbReference type="ARBA" id="ARBA00023136"/>
    </source>
</evidence>
<comment type="caution">
    <text evidence="8">The sequence shown here is derived from an EMBL/GenBank/DDBJ whole genome shotgun (WGS) entry which is preliminary data.</text>
</comment>
<sequence>MKKLLIAAAVAALGATGAHAADIAARPYTKATPLAAVSSWTGFYAGLNVGYGFNDPVATFAPNDVVSANVFNFSNPNPAASVAYDVKGVLGGAQVGYNWQVSPNWLIGLEADFQGSDIKGSAATPYALIGRPGQVNAEQNVEWFGTLRARAGLLATDKLLVYGTGGLAYGSVHANSTLTNTIGYTATGGGFGAACPPASGACYTGPTTKILAGYTVGGGFEYAAWRNISFKAEYLYVNLGSSSITSAAPGVPGNAISSYNTHFSDLDFHVVRIGANYHF</sequence>
<keyword evidence="9" id="KW-1185">Reference proteome</keyword>
<evidence type="ECO:0000256" key="1">
    <source>
        <dbReference type="ARBA" id="ARBA00004442"/>
    </source>
</evidence>
<feature type="chain" id="PRO_5028904484" evidence="6">
    <location>
        <begin position="21"/>
        <end position="279"/>
    </location>
</feature>
<keyword evidence="4" id="KW-0998">Cell outer membrane</keyword>
<dbReference type="PANTHER" id="PTHR34001">
    <property type="entry name" value="BLL7405 PROTEIN"/>
    <property type="match status" value="1"/>
</dbReference>
<comment type="similarity">
    <text evidence="5">Belongs to the Omp25/RopB family.</text>
</comment>
<dbReference type="AlphaFoldDB" id="A0A7C9VPJ4"/>
<dbReference type="EMBL" id="JAAMRR010000932">
    <property type="protein sequence ID" value="NGX97093.1"/>
    <property type="molecule type" value="Genomic_DNA"/>
</dbReference>
<name>A0A7C9VPJ4_9BRAD</name>
<dbReference type="GO" id="GO:0009279">
    <property type="term" value="C:cell outer membrane"/>
    <property type="evidence" value="ECO:0007669"/>
    <property type="project" value="UniProtKB-SubCell"/>
</dbReference>
<evidence type="ECO:0000256" key="4">
    <source>
        <dbReference type="ARBA" id="ARBA00023237"/>
    </source>
</evidence>
<evidence type="ECO:0000313" key="8">
    <source>
        <dbReference type="EMBL" id="NGX97093.1"/>
    </source>
</evidence>
<dbReference type="Pfam" id="PF13505">
    <property type="entry name" value="OMP_b-brl"/>
    <property type="match status" value="1"/>
</dbReference>
<organism evidence="8 9">
    <name type="scientific">Candidatus Afipia apatlaquensis</name>
    <dbReference type="NCBI Taxonomy" id="2712852"/>
    <lineage>
        <taxon>Bacteria</taxon>
        <taxon>Pseudomonadati</taxon>
        <taxon>Pseudomonadota</taxon>
        <taxon>Alphaproteobacteria</taxon>
        <taxon>Hyphomicrobiales</taxon>
        <taxon>Nitrobacteraceae</taxon>
        <taxon>Afipia</taxon>
    </lineage>
</organism>
<evidence type="ECO:0000259" key="7">
    <source>
        <dbReference type="Pfam" id="PF13505"/>
    </source>
</evidence>
<dbReference type="InterPro" id="IPR027385">
    <property type="entry name" value="Beta-barrel_OMP"/>
</dbReference>
<dbReference type="InterPro" id="IPR011250">
    <property type="entry name" value="OMP/PagP_B-barrel"/>
</dbReference>
<dbReference type="Gene3D" id="2.40.160.20">
    <property type="match status" value="1"/>
</dbReference>
<reference evidence="8" key="1">
    <citation type="submission" date="2020-02" db="EMBL/GenBank/DDBJ databases">
        <title>Draft genome sequence of Candidatus Afipia apatlaquensis IBT-C3, a potential strain for decolorization of textile dyes.</title>
        <authorList>
            <person name="Sanchez-Reyes A."/>
            <person name="Breton-Deval L."/>
            <person name="Mangelson H."/>
            <person name="Sanchez-Flores A."/>
        </authorList>
    </citation>
    <scope>NUCLEOTIDE SEQUENCE [LARGE SCALE GENOMIC DNA]</scope>
    <source>
        <strain evidence="8">IBT-C3</strain>
    </source>
</reference>
<keyword evidence="3" id="KW-0472">Membrane</keyword>
<comment type="subcellular location">
    <subcellularLocation>
        <location evidence="1">Cell outer membrane</location>
    </subcellularLocation>
</comment>
<evidence type="ECO:0000256" key="5">
    <source>
        <dbReference type="ARBA" id="ARBA00038306"/>
    </source>
</evidence>
<dbReference type="SUPFAM" id="SSF56925">
    <property type="entry name" value="OMPA-like"/>
    <property type="match status" value="1"/>
</dbReference>
<feature type="domain" description="Outer membrane protein beta-barrel" evidence="7">
    <location>
        <begin position="9"/>
        <end position="279"/>
    </location>
</feature>
<dbReference type="InterPro" id="IPR051692">
    <property type="entry name" value="OMP-like"/>
</dbReference>
<protein>
    <submittedName>
        <fullName evidence="8">Porin family protein</fullName>
    </submittedName>
</protein>
<evidence type="ECO:0000313" key="9">
    <source>
        <dbReference type="Proteomes" id="UP000480266"/>
    </source>
</evidence>
<evidence type="ECO:0000256" key="2">
    <source>
        <dbReference type="ARBA" id="ARBA00022729"/>
    </source>
</evidence>
<evidence type="ECO:0000256" key="6">
    <source>
        <dbReference type="SAM" id="SignalP"/>
    </source>
</evidence>
<accession>A0A7C9VPJ4</accession>
<dbReference type="Proteomes" id="UP000480266">
    <property type="component" value="Unassembled WGS sequence"/>
</dbReference>
<proteinExistence type="inferred from homology"/>
<keyword evidence="2 6" id="KW-0732">Signal</keyword>
<feature type="signal peptide" evidence="6">
    <location>
        <begin position="1"/>
        <end position="20"/>
    </location>
</feature>
<dbReference type="PANTHER" id="PTHR34001:SF3">
    <property type="entry name" value="BLL7405 PROTEIN"/>
    <property type="match status" value="1"/>
</dbReference>
<gene>
    <name evidence="8" type="ORF">G4V63_18310</name>
</gene>